<sequence length="107" mass="11772">MLLYPARLRSCRVGNHTFSSAQRRCGDGWRCGTRWLLVDRRELEASPDGPLGRRARTGDHMALGGWRNHVTGLRYSKMEAMAVVPADSVGGTALEQDLEVGGDAEMT</sequence>
<proteinExistence type="predicted"/>
<organism evidence="1 2">
    <name type="scientific">Pleurodeles waltl</name>
    <name type="common">Iberian ribbed newt</name>
    <dbReference type="NCBI Taxonomy" id="8319"/>
    <lineage>
        <taxon>Eukaryota</taxon>
        <taxon>Metazoa</taxon>
        <taxon>Chordata</taxon>
        <taxon>Craniata</taxon>
        <taxon>Vertebrata</taxon>
        <taxon>Euteleostomi</taxon>
        <taxon>Amphibia</taxon>
        <taxon>Batrachia</taxon>
        <taxon>Caudata</taxon>
        <taxon>Salamandroidea</taxon>
        <taxon>Salamandridae</taxon>
        <taxon>Pleurodelinae</taxon>
        <taxon>Pleurodeles</taxon>
    </lineage>
</organism>
<comment type="caution">
    <text evidence="1">The sequence shown here is derived from an EMBL/GenBank/DDBJ whole genome shotgun (WGS) entry which is preliminary data.</text>
</comment>
<accession>A0AAV7RNT4</accession>
<evidence type="ECO:0000313" key="1">
    <source>
        <dbReference type="EMBL" id="KAJ1152653.1"/>
    </source>
</evidence>
<dbReference type="AlphaFoldDB" id="A0AAV7RNT4"/>
<name>A0AAV7RNT4_PLEWA</name>
<dbReference type="Proteomes" id="UP001066276">
    <property type="component" value="Chromosome 5"/>
</dbReference>
<keyword evidence="2" id="KW-1185">Reference proteome</keyword>
<gene>
    <name evidence="1" type="ORF">NDU88_005428</name>
</gene>
<reference evidence="1" key="1">
    <citation type="journal article" date="2022" name="bioRxiv">
        <title>Sequencing and chromosome-scale assembly of the giantPleurodeles waltlgenome.</title>
        <authorList>
            <person name="Brown T."/>
            <person name="Elewa A."/>
            <person name="Iarovenko S."/>
            <person name="Subramanian E."/>
            <person name="Araus A.J."/>
            <person name="Petzold A."/>
            <person name="Susuki M."/>
            <person name="Suzuki K.-i.T."/>
            <person name="Hayashi T."/>
            <person name="Toyoda A."/>
            <person name="Oliveira C."/>
            <person name="Osipova E."/>
            <person name="Leigh N.D."/>
            <person name="Simon A."/>
            <person name="Yun M.H."/>
        </authorList>
    </citation>
    <scope>NUCLEOTIDE SEQUENCE</scope>
    <source>
        <strain evidence="1">20211129_DDA</strain>
        <tissue evidence="1">Liver</tissue>
    </source>
</reference>
<dbReference type="EMBL" id="JANPWB010000009">
    <property type="protein sequence ID" value="KAJ1152653.1"/>
    <property type="molecule type" value="Genomic_DNA"/>
</dbReference>
<evidence type="ECO:0000313" key="2">
    <source>
        <dbReference type="Proteomes" id="UP001066276"/>
    </source>
</evidence>
<protein>
    <submittedName>
        <fullName evidence="1">Uncharacterized protein</fullName>
    </submittedName>
</protein>